<feature type="transmembrane region" description="Helical" evidence="2">
    <location>
        <begin position="165"/>
        <end position="185"/>
    </location>
</feature>
<feature type="transmembrane region" description="Helical" evidence="2">
    <location>
        <begin position="6"/>
        <end position="32"/>
    </location>
</feature>
<comment type="caution">
    <text evidence="3">The sequence shown here is derived from an EMBL/GenBank/DDBJ whole genome shotgun (WGS) entry which is preliminary data.</text>
</comment>
<keyword evidence="2" id="KW-0812">Transmembrane</keyword>
<dbReference type="CDD" id="cd00637">
    <property type="entry name" value="7tm_classA_rhodopsin-like"/>
    <property type="match status" value="1"/>
</dbReference>
<keyword evidence="2" id="KW-0472">Membrane</keyword>
<feature type="region of interest" description="Disordered" evidence="1">
    <location>
        <begin position="78"/>
        <end position="116"/>
    </location>
</feature>
<name>A0ABQ9JKH9_9CUCU</name>
<dbReference type="EMBL" id="JAPWTJ010000411">
    <property type="protein sequence ID" value="KAJ8978685.1"/>
    <property type="molecule type" value="Genomic_DNA"/>
</dbReference>
<dbReference type="Proteomes" id="UP001162164">
    <property type="component" value="Unassembled WGS sequence"/>
</dbReference>
<evidence type="ECO:0000313" key="4">
    <source>
        <dbReference type="Proteomes" id="UP001162164"/>
    </source>
</evidence>
<evidence type="ECO:0000256" key="2">
    <source>
        <dbReference type="SAM" id="Phobius"/>
    </source>
</evidence>
<feature type="compositionally biased region" description="Basic and acidic residues" evidence="1">
    <location>
        <begin position="86"/>
        <end position="109"/>
    </location>
</feature>
<keyword evidence="2" id="KW-1133">Transmembrane helix</keyword>
<evidence type="ECO:0000313" key="3">
    <source>
        <dbReference type="EMBL" id="KAJ8978685.1"/>
    </source>
</evidence>
<organism evidence="3 4">
    <name type="scientific">Molorchus minor</name>
    <dbReference type="NCBI Taxonomy" id="1323400"/>
    <lineage>
        <taxon>Eukaryota</taxon>
        <taxon>Metazoa</taxon>
        <taxon>Ecdysozoa</taxon>
        <taxon>Arthropoda</taxon>
        <taxon>Hexapoda</taxon>
        <taxon>Insecta</taxon>
        <taxon>Pterygota</taxon>
        <taxon>Neoptera</taxon>
        <taxon>Endopterygota</taxon>
        <taxon>Coleoptera</taxon>
        <taxon>Polyphaga</taxon>
        <taxon>Cucujiformia</taxon>
        <taxon>Chrysomeloidea</taxon>
        <taxon>Cerambycidae</taxon>
        <taxon>Lamiinae</taxon>
        <taxon>Monochamini</taxon>
        <taxon>Molorchus</taxon>
    </lineage>
</organism>
<sequence length="218" mass="25228">MESDYHWLITIGLVISSVLAVTVNFFLLVIFCRRRGLRTIPNRFVNNLITNLLSSILLIPPPRRPGLHPQWSLLQNHLGRNPGRHQRGDPHRQRGDNRDQREHPERTPIAERNGPSLPVLLRPEHHEFRMHRLHLQHPPHRHQPILRSHPLVEVPTYITRCRSTVFIAISWCVAPCCAILSSLTFTDSSLWHLRGQDPNPVHGQNFEHCIRGPVIFSS</sequence>
<keyword evidence="4" id="KW-1185">Reference proteome</keyword>
<accession>A0ABQ9JKH9</accession>
<proteinExistence type="predicted"/>
<protein>
    <submittedName>
        <fullName evidence="3">Uncharacterized protein</fullName>
    </submittedName>
</protein>
<evidence type="ECO:0000256" key="1">
    <source>
        <dbReference type="SAM" id="MobiDB-lite"/>
    </source>
</evidence>
<reference evidence="3" key="1">
    <citation type="journal article" date="2023" name="Insect Mol. Biol.">
        <title>Genome sequencing provides insights into the evolution of gene families encoding plant cell wall-degrading enzymes in longhorned beetles.</title>
        <authorList>
            <person name="Shin N.R."/>
            <person name="Okamura Y."/>
            <person name="Kirsch R."/>
            <person name="Pauchet Y."/>
        </authorList>
    </citation>
    <scope>NUCLEOTIDE SEQUENCE</scope>
    <source>
        <strain evidence="3">MMC_N1</strain>
    </source>
</reference>
<gene>
    <name evidence="3" type="ORF">NQ317_015654</name>
</gene>